<evidence type="ECO:0000256" key="2">
    <source>
        <dbReference type="ARBA" id="ARBA00007214"/>
    </source>
</evidence>
<evidence type="ECO:0000256" key="4">
    <source>
        <dbReference type="ARBA" id="ARBA00023125"/>
    </source>
</evidence>
<keyword evidence="10" id="KW-1133">Transmembrane helix</keyword>
<dbReference type="InterPro" id="IPR012416">
    <property type="entry name" value="CBP60"/>
</dbReference>
<feature type="coiled-coil region" evidence="8">
    <location>
        <begin position="95"/>
        <end position="136"/>
    </location>
</feature>
<dbReference type="Pfam" id="PF07887">
    <property type="entry name" value="Calmodulin_bind"/>
    <property type="match status" value="1"/>
</dbReference>
<dbReference type="eggNOG" id="ENOG502QWE3">
    <property type="taxonomic scope" value="Eukaryota"/>
</dbReference>
<dbReference type="Pfam" id="PF20451">
    <property type="entry name" value="Calmod_bind_M"/>
    <property type="match status" value="1"/>
</dbReference>
<dbReference type="STRING" id="65489.A0A0D3HVL3"/>
<dbReference type="HOGENOM" id="CLU_015174_1_0_1"/>
<keyword evidence="7" id="KW-0539">Nucleus</keyword>
<keyword evidence="3" id="KW-0805">Transcription regulation</keyword>
<dbReference type="InterPro" id="IPR046830">
    <property type="entry name" value="Calmod_bind_M"/>
</dbReference>
<comment type="similarity">
    <text evidence="2">Belongs to the plant ACBP60 protein family.</text>
</comment>
<dbReference type="PANTHER" id="PTHR31713">
    <property type="entry name" value="OS02G0177800 PROTEIN"/>
    <property type="match status" value="1"/>
</dbReference>
<evidence type="ECO:0000313" key="14">
    <source>
        <dbReference type="EnsemblPlants" id="OBART12G15460.1"/>
    </source>
</evidence>
<evidence type="ECO:0000259" key="12">
    <source>
        <dbReference type="Pfam" id="PF20451"/>
    </source>
</evidence>
<accession>A0A0D3HVL3</accession>
<feature type="compositionally biased region" description="Polar residues" evidence="9">
    <location>
        <begin position="549"/>
        <end position="559"/>
    </location>
</feature>
<feature type="transmembrane region" description="Helical" evidence="10">
    <location>
        <begin position="26"/>
        <end position="47"/>
    </location>
</feature>
<dbReference type="InterPro" id="IPR046829">
    <property type="entry name" value="Calmod_bind_C"/>
</dbReference>
<keyword evidence="4" id="KW-0238">DNA-binding</keyword>
<keyword evidence="6" id="KW-0804">Transcription</keyword>
<evidence type="ECO:0000259" key="11">
    <source>
        <dbReference type="Pfam" id="PF07887"/>
    </source>
</evidence>
<evidence type="ECO:0008006" key="16">
    <source>
        <dbReference type="Google" id="ProtNLM"/>
    </source>
</evidence>
<reference evidence="14" key="1">
    <citation type="journal article" date="2009" name="Rice">
        <title>De Novo Next Generation Sequencing of Plant Genomes.</title>
        <authorList>
            <person name="Rounsley S."/>
            <person name="Marri P.R."/>
            <person name="Yu Y."/>
            <person name="He R."/>
            <person name="Sisneros N."/>
            <person name="Goicoechea J.L."/>
            <person name="Lee S.J."/>
            <person name="Angelova A."/>
            <person name="Kudrna D."/>
            <person name="Luo M."/>
            <person name="Affourtit J."/>
            <person name="Desany B."/>
            <person name="Knight J."/>
            <person name="Niazi F."/>
            <person name="Egholm M."/>
            <person name="Wing R.A."/>
        </authorList>
    </citation>
    <scope>NUCLEOTIDE SEQUENCE [LARGE SCALE GENOMIC DNA]</scope>
    <source>
        <strain evidence="14">cv. IRGC 105608</strain>
    </source>
</reference>
<sequence>MEELMAPKKRELLLLERRGSEKRLRVTVPVAAAAAVAAVGVGTAALASPATRMLRKIVLVLLFLLRMSERVTVVESISQIGRMVQRLHNAQGVIIKKLENIQENMLERMENMQERMENMQERMEDISHEVKQLKHLHSNRHADQHPGLEPNTNVQLRFLDNLKTPVYTEKNITAESNEAIRIGIFEGDNMITDGPLSKVKVEIVVLRGDFSNDGRVSWTEEQFNNHIVQGRNGQGFVLGGDCGVWLKKGENRLGKIRFKEGSSRTRSRMFILGARVCKSENTGVRVQEAVMKPVTVLDRRNEANEKRHPPMLDDEVFRLEEICKDGTYHKRLQKAKIFTVRDFLKALNTNAKKLREEVLQMKKKTNSWDKMVGHARECCLRDQHELKAYQSEEENATLFFNGVHQIVGAKFGGDYVIYENFDPAQKTKVNKLKDRAHAKLDDIPSDFVMKNNIPEPISPTSAAAAGPSNRSDHQMPNQGAENLCNGVAFYSNAICDCSTSNPNDVSTHDYPDQAPTPFPDWQQDLQRLMSSSDTIDWPSFERIVLGGTSEESSSAQHQVHQLHESMPPATSPWVAAPQSRAQHGEEPSRFPFPGSDHNNNC</sequence>
<dbReference type="GO" id="GO:0003700">
    <property type="term" value="F:DNA-binding transcription factor activity"/>
    <property type="evidence" value="ECO:0007669"/>
    <property type="project" value="TreeGrafter"/>
</dbReference>
<feature type="domain" description="Calmodulin binding protein-like N-terminal" evidence="11">
    <location>
        <begin position="154"/>
        <end position="298"/>
    </location>
</feature>
<keyword evidence="15" id="KW-1185">Reference proteome</keyword>
<dbReference type="GO" id="GO:0005516">
    <property type="term" value="F:calmodulin binding"/>
    <property type="evidence" value="ECO:0007669"/>
    <property type="project" value="InterPro"/>
</dbReference>
<proteinExistence type="inferred from homology"/>
<keyword evidence="8" id="KW-0175">Coiled coil</keyword>
<feature type="domain" description="Calmodulin binding protein C-terminal" evidence="13">
    <location>
        <begin position="386"/>
        <end position="443"/>
    </location>
</feature>
<evidence type="ECO:0000256" key="9">
    <source>
        <dbReference type="SAM" id="MobiDB-lite"/>
    </source>
</evidence>
<evidence type="ECO:0000256" key="10">
    <source>
        <dbReference type="SAM" id="Phobius"/>
    </source>
</evidence>
<evidence type="ECO:0000256" key="6">
    <source>
        <dbReference type="ARBA" id="ARBA00023163"/>
    </source>
</evidence>
<dbReference type="AlphaFoldDB" id="A0A0D3HVL3"/>
<dbReference type="GO" id="GO:0080142">
    <property type="term" value="P:regulation of salicylic acid biosynthetic process"/>
    <property type="evidence" value="ECO:0007669"/>
    <property type="project" value="TreeGrafter"/>
</dbReference>
<dbReference type="PANTHER" id="PTHR31713:SF10">
    <property type="entry name" value="EXPRESSED PROTEIN"/>
    <property type="match status" value="1"/>
</dbReference>
<evidence type="ECO:0000256" key="3">
    <source>
        <dbReference type="ARBA" id="ARBA00023015"/>
    </source>
</evidence>
<keyword evidence="5" id="KW-0010">Activator</keyword>
<name>A0A0D3HVL3_9ORYZ</name>
<keyword evidence="10" id="KW-0812">Transmembrane</keyword>
<dbReference type="Proteomes" id="UP000026960">
    <property type="component" value="Chromosome 12"/>
</dbReference>
<dbReference type="InterPro" id="IPR046831">
    <property type="entry name" value="Calmodulin_bind_N"/>
</dbReference>
<feature type="region of interest" description="Disordered" evidence="9">
    <location>
        <begin position="456"/>
        <end position="478"/>
    </location>
</feature>
<evidence type="ECO:0000256" key="5">
    <source>
        <dbReference type="ARBA" id="ARBA00023159"/>
    </source>
</evidence>
<evidence type="ECO:0000256" key="7">
    <source>
        <dbReference type="ARBA" id="ARBA00023242"/>
    </source>
</evidence>
<dbReference type="Pfam" id="PF20452">
    <property type="entry name" value="Calmod_bind_C"/>
    <property type="match status" value="1"/>
</dbReference>
<evidence type="ECO:0000259" key="13">
    <source>
        <dbReference type="Pfam" id="PF20452"/>
    </source>
</evidence>
<reference evidence="14" key="2">
    <citation type="submission" date="2015-03" db="UniProtKB">
        <authorList>
            <consortium name="EnsemblPlants"/>
        </authorList>
    </citation>
    <scope>IDENTIFICATION</scope>
</reference>
<keyword evidence="10" id="KW-0472">Membrane</keyword>
<protein>
    <recommendedName>
        <fullName evidence="16">Calmodulin-binding protein-like</fullName>
    </recommendedName>
</protein>
<evidence type="ECO:0000256" key="8">
    <source>
        <dbReference type="SAM" id="Coils"/>
    </source>
</evidence>
<organism evidence="14">
    <name type="scientific">Oryza barthii</name>
    <dbReference type="NCBI Taxonomy" id="65489"/>
    <lineage>
        <taxon>Eukaryota</taxon>
        <taxon>Viridiplantae</taxon>
        <taxon>Streptophyta</taxon>
        <taxon>Embryophyta</taxon>
        <taxon>Tracheophyta</taxon>
        <taxon>Spermatophyta</taxon>
        <taxon>Magnoliopsida</taxon>
        <taxon>Liliopsida</taxon>
        <taxon>Poales</taxon>
        <taxon>Poaceae</taxon>
        <taxon>BOP clade</taxon>
        <taxon>Oryzoideae</taxon>
        <taxon>Oryzeae</taxon>
        <taxon>Oryzinae</taxon>
        <taxon>Oryza</taxon>
    </lineage>
</organism>
<dbReference type="PaxDb" id="65489-OBART12G15460.1"/>
<dbReference type="EnsemblPlants" id="OBART12G15460.1">
    <property type="protein sequence ID" value="OBART12G15460.1"/>
    <property type="gene ID" value="OBART12G15460"/>
</dbReference>
<evidence type="ECO:0000256" key="1">
    <source>
        <dbReference type="ARBA" id="ARBA00004123"/>
    </source>
</evidence>
<dbReference type="GO" id="GO:0043565">
    <property type="term" value="F:sequence-specific DNA binding"/>
    <property type="evidence" value="ECO:0007669"/>
    <property type="project" value="TreeGrafter"/>
</dbReference>
<feature type="domain" description="Calmodulin binding protein central" evidence="12">
    <location>
        <begin position="311"/>
        <end position="378"/>
    </location>
</feature>
<feature type="region of interest" description="Disordered" evidence="9">
    <location>
        <begin position="548"/>
        <end position="601"/>
    </location>
</feature>
<comment type="subcellular location">
    <subcellularLocation>
        <location evidence="1">Nucleus</location>
    </subcellularLocation>
</comment>
<dbReference type="GO" id="GO:0005634">
    <property type="term" value="C:nucleus"/>
    <property type="evidence" value="ECO:0007669"/>
    <property type="project" value="UniProtKB-SubCell"/>
</dbReference>
<dbReference type="Gramene" id="OBART12G15460.1">
    <property type="protein sequence ID" value="OBART12G15460.1"/>
    <property type="gene ID" value="OBART12G15460"/>
</dbReference>
<evidence type="ECO:0000313" key="15">
    <source>
        <dbReference type="Proteomes" id="UP000026960"/>
    </source>
</evidence>